<sequence length="332" mass="36588">MIETTNEAGQGSGSELTVRLISICIPSCNRPALLEQAIESCHAQTYGEFEIVIGDDSNDDRAQQVVERCRLRSTRPIPIRYERNVPRLGQAANVNRLFARAQGARLVLLHDDDLLEPDALTCLDACWHAYPELTAAFGKQHVIADDGTPRPQATERLNRDYLRVPERAGRLPVPALAGIDQMFPNNGYLVDTLAARRIAYRAAAEVGEACDFDFGLRLSVDAVAICFVNEFVSVSRETALSISTHALPAMHAFAQLRASSVPAAAQAAREDALRRVAPRAASAYARAGESAAAWRVLLSRHYPMRDRLRARFFYHVLLATRSTFALRAPHGN</sequence>
<feature type="domain" description="Glycosyltransferase 2-like" evidence="1">
    <location>
        <begin position="22"/>
        <end position="123"/>
    </location>
</feature>
<evidence type="ECO:0000313" key="4">
    <source>
        <dbReference type="EMBL" id="MDQ6408130.1"/>
    </source>
</evidence>
<evidence type="ECO:0000313" key="2">
    <source>
        <dbReference type="EMBL" id="KAE8758340.1"/>
    </source>
</evidence>
<reference evidence="3 6" key="2">
    <citation type="submission" date="2022-11" db="EMBL/GenBank/DDBJ databases">
        <title>PHB producers.</title>
        <authorList>
            <person name="Besaury L."/>
        </authorList>
    </citation>
    <scope>NUCLEOTIDE SEQUENCE [LARGE SCALE GENOMIC DNA]</scope>
    <source>
        <strain evidence="3 6">SEWS6</strain>
    </source>
</reference>
<dbReference type="PANTHER" id="PTHR22916:SF3">
    <property type="entry name" value="UDP-GLCNAC:BETAGAL BETA-1,3-N-ACETYLGLUCOSAMINYLTRANSFERASE-LIKE PROTEIN 1"/>
    <property type="match status" value="1"/>
</dbReference>
<reference evidence="2 5" key="1">
    <citation type="journal article" date="2020" name="Int. J. Syst. Evol. Microbiol.">
        <title>Paraburkholderia madseniana sp. nov., a phenolic acid-degrading bacterium isolated from acidic forest soil.</title>
        <authorList>
            <person name="Wilhelm R.C."/>
            <person name="Murphy S.J.L."/>
            <person name="Feriancek N.M."/>
            <person name="Karasz D.C."/>
            <person name="DeRito C.M."/>
            <person name="Newman J.D."/>
            <person name="Buckley D.H."/>
        </authorList>
    </citation>
    <scope>NUCLEOTIDE SEQUENCE [LARGE SCALE GENOMIC DNA]</scope>
    <source>
        <strain evidence="2 5">RP11</strain>
    </source>
</reference>
<dbReference type="AlphaFoldDB" id="A0A6N6WFT5"/>
<dbReference type="EMBL" id="VOSW01000034">
    <property type="protein sequence ID" value="KAE8758340.1"/>
    <property type="molecule type" value="Genomic_DNA"/>
</dbReference>
<dbReference type="Gene3D" id="3.90.550.10">
    <property type="entry name" value="Spore Coat Polysaccharide Biosynthesis Protein SpsA, Chain A"/>
    <property type="match status" value="1"/>
</dbReference>
<dbReference type="PANTHER" id="PTHR22916">
    <property type="entry name" value="GLYCOSYLTRANSFERASE"/>
    <property type="match status" value="1"/>
</dbReference>
<evidence type="ECO:0000313" key="6">
    <source>
        <dbReference type="Proteomes" id="UP001209412"/>
    </source>
</evidence>
<accession>A0A6N6WFT5</accession>
<dbReference type="Proteomes" id="UP001209412">
    <property type="component" value="Unassembled WGS sequence"/>
</dbReference>
<evidence type="ECO:0000313" key="3">
    <source>
        <dbReference type="EMBL" id="MCX4146304.1"/>
    </source>
</evidence>
<keyword evidence="6" id="KW-1185">Reference proteome</keyword>
<dbReference type="Proteomes" id="UP000463700">
    <property type="component" value="Unassembled WGS sequence"/>
</dbReference>
<name>A0A6N6WFT5_9BURK</name>
<proteinExistence type="predicted"/>
<dbReference type="CDD" id="cd00761">
    <property type="entry name" value="Glyco_tranf_GTA_type"/>
    <property type="match status" value="1"/>
</dbReference>
<gene>
    <name evidence="2" type="ORF">FSO04_19055</name>
    <name evidence="4" type="ORF">NIE36_13085</name>
    <name evidence="3" type="ORF">OSB80_13120</name>
</gene>
<dbReference type="EMBL" id="JAMXWF010000009">
    <property type="protein sequence ID" value="MDQ6408130.1"/>
    <property type="molecule type" value="Genomic_DNA"/>
</dbReference>
<comment type="caution">
    <text evidence="2">The sequence shown here is derived from an EMBL/GenBank/DDBJ whole genome shotgun (WGS) entry which is preliminary data.</text>
</comment>
<dbReference type="Proteomes" id="UP001242288">
    <property type="component" value="Unassembled WGS sequence"/>
</dbReference>
<protein>
    <submittedName>
        <fullName evidence="2 3">Glycosyltransferase</fullName>
    </submittedName>
</protein>
<organism evidence="2 5">
    <name type="scientific">Paraburkholderia madseniana</name>
    <dbReference type="NCBI Taxonomy" id="2599607"/>
    <lineage>
        <taxon>Bacteria</taxon>
        <taxon>Pseudomonadati</taxon>
        <taxon>Pseudomonadota</taxon>
        <taxon>Betaproteobacteria</taxon>
        <taxon>Burkholderiales</taxon>
        <taxon>Burkholderiaceae</taxon>
        <taxon>Paraburkholderia</taxon>
    </lineage>
</organism>
<dbReference type="GO" id="GO:0016758">
    <property type="term" value="F:hexosyltransferase activity"/>
    <property type="evidence" value="ECO:0007669"/>
    <property type="project" value="UniProtKB-ARBA"/>
</dbReference>
<evidence type="ECO:0000313" key="5">
    <source>
        <dbReference type="Proteomes" id="UP000463700"/>
    </source>
</evidence>
<dbReference type="InterPro" id="IPR001173">
    <property type="entry name" value="Glyco_trans_2-like"/>
</dbReference>
<dbReference type="Pfam" id="PF00535">
    <property type="entry name" value="Glycos_transf_2"/>
    <property type="match status" value="1"/>
</dbReference>
<keyword evidence="2" id="KW-0808">Transferase</keyword>
<dbReference type="SUPFAM" id="SSF53448">
    <property type="entry name" value="Nucleotide-diphospho-sugar transferases"/>
    <property type="match status" value="1"/>
</dbReference>
<evidence type="ECO:0000259" key="1">
    <source>
        <dbReference type="Pfam" id="PF00535"/>
    </source>
</evidence>
<dbReference type="OrthoDB" id="9785185at2"/>
<dbReference type="InterPro" id="IPR029044">
    <property type="entry name" value="Nucleotide-diphossugar_trans"/>
</dbReference>
<dbReference type="RefSeq" id="WP_154561361.1">
    <property type="nucleotide sequence ID" value="NZ_JAMXWF010000009.1"/>
</dbReference>
<dbReference type="EMBL" id="JAPKHW010000009">
    <property type="protein sequence ID" value="MCX4146304.1"/>
    <property type="molecule type" value="Genomic_DNA"/>
</dbReference>